<dbReference type="InterPro" id="IPR014710">
    <property type="entry name" value="RmlC-like_jellyroll"/>
</dbReference>
<evidence type="ECO:0000256" key="1">
    <source>
        <dbReference type="ARBA" id="ARBA00022723"/>
    </source>
</evidence>
<reference evidence="3" key="2">
    <citation type="submission" date="2020-09" db="EMBL/GenBank/DDBJ databases">
        <authorList>
            <person name="Sun Q."/>
            <person name="Kim S."/>
        </authorList>
    </citation>
    <scope>NUCLEOTIDE SEQUENCE</scope>
    <source>
        <strain evidence="3">KCTC 32182</strain>
    </source>
</reference>
<dbReference type="RefSeq" id="WP_215796437.1">
    <property type="nucleotide sequence ID" value="NZ_BMYX01000006.1"/>
</dbReference>
<dbReference type="InterPro" id="IPR013096">
    <property type="entry name" value="Cupin_2"/>
</dbReference>
<organism evidence="3 4">
    <name type="scientific">Paludibacterium paludis</name>
    <dbReference type="NCBI Taxonomy" id="1225769"/>
    <lineage>
        <taxon>Bacteria</taxon>
        <taxon>Pseudomonadati</taxon>
        <taxon>Pseudomonadota</taxon>
        <taxon>Betaproteobacteria</taxon>
        <taxon>Neisseriales</taxon>
        <taxon>Chromobacteriaceae</taxon>
        <taxon>Paludibacterium</taxon>
    </lineage>
</organism>
<dbReference type="AlphaFoldDB" id="A0A918U8M7"/>
<reference evidence="3" key="1">
    <citation type="journal article" date="2014" name="Int. J. Syst. Evol. Microbiol.">
        <title>Complete genome sequence of Corynebacterium casei LMG S-19264T (=DSM 44701T), isolated from a smear-ripened cheese.</title>
        <authorList>
            <consortium name="US DOE Joint Genome Institute (JGI-PGF)"/>
            <person name="Walter F."/>
            <person name="Albersmeier A."/>
            <person name="Kalinowski J."/>
            <person name="Ruckert C."/>
        </authorList>
    </citation>
    <scope>NUCLEOTIDE SEQUENCE</scope>
    <source>
        <strain evidence="3">KCTC 32182</strain>
    </source>
</reference>
<dbReference type="Pfam" id="PF07883">
    <property type="entry name" value="Cupin_2"/>
    <property type="match status" value="1"/>
</dbReference>
<dbReference type="EMBL" id="BMYX01000006">
    <property type="protein sequence ID" value="GGY12075.1"/>
    <property type="molecule type" value="Genomic_DNA"/>
</dbReference>
<comment type="caution">
    <text evidence="3">The sequence shown here is derived from an EMBL/GenBank/DDBJ whole genome shotgun (WGS) entry which is preliminary data.</text>
</comment>
<dbReference type="CDD" id="cd06985">
    <property type="entry name" value="cupin_BF4112"/>
    <property type="match status" value="1"/>
</dbReference>
<dbReference type="InterPro" id="IPR051610">
    <property type="entry name" value="GPI/OXD"/>
</dbReference>
<dbReference type="Proteomes" id="UP000645257">
    <property type="component" value="Unassembled WGS sequence"/>
</dbReference>
<feature type="domain" description="Cupin type-2" evidence="2">
    <location>
        <begin position="54"/>
        <end position="121"/>
    </location>
</feature>
<dbReference type="SUPFAM" id="SSF51182">
    <property type="entry name" value="RmlC-like cupins"/>
    <property type="match status" value="1"/>
</dbReference>
<evidence type="ECO:0000313" key="3">
    <source>
        <dbReference type="EMBL" id="GGY12075.1"/>
    </source>
</evidence>
<keyword evidence="1" id="KW-0479">Metal-binding</keyword>
<dbReference type="PANTHER" id="PTHR35848">
    <property type="entry name" value="OXALATE-BINDING PROTEIN"/>
    <property type="match status" value="1"/>
</dbReference>
<proteinExistence type="predicted"/>
<sequence>MATTLTLSDRGDHFACAHAGALAQLDRYTFKGYPGKLFLQETLGLTSMEVSLNKLPAGAQMPFSHSHREHEELYVFVRGNGQFQVDGRVIAVGEGTVLRVAPQGERTWRNHSREDLYYIVIQATDGSLTASGIADGVKSAAPVVWPE</sequence>
<evidence type="ECO:0000313" key="4">
    <source>
        <dbReference type="Proteomes" id="UP000645257"/>
    </source>
</evidence>
<accession>A0A918U8M7</accession>
<dbReference type="Gene3D" id="2.60.120.10">
    <property type="entry name" value="Jelly Rolls"/>
    <property type="match status" value="1"/>
</dbReference>
<gene>
    <name evidence="3" type="ORF">GCM10011289_13890</name>
</gene>
<name>A0A918U8M7_9NEIS</name>
<dbReference type="GO" id="GO:0046872">
    <property type="term" value="F:metal ion binding"/>
    <property type="evidence" value="ECO:0007669"/>
    <property type="project" value="UniProtKB-KW"/>
</dbReference>
<protein>
    <recommendedName>
        <fullName evidence="2">Cupin type-2 domain-containing protein</fullName>
    </recommendedName>
</protein>
<evidence type="ECO:0000259" key="2">
    <source>
        <dbReference type="Pfam" id="PF07883"/>
    </source>
</evidence>
<dbReference type="InterPro" id="IPR011051">
    <property type="entry name" value="RmlC_Cupin_sf"/>
</dbReference>
<dbReference type="PANTHER" id="PTHR35848:SF6">
    <property type="entry name" value="CUPIN TYPE-2 DOMAIN-CONTAINING PROTEIN"/>
    <property type="match status" value="1"/>
</dbReference>
<keyword evidence="4" id="KW-1185">Reference proteome</keyword>